<gene>
    <name evidence="1" type="ordered locus">VIT_09s0002g03000</name>
</gene>
<dbReference type="PaxDb" id="29760-VIT_09s0002g03000.t01"/>
<proteinExistence type="predicted"/>
<accession>F6HY68</accession>
<name>F6HY68_VITVI</name>
<dbReference type="HOGENOM" id="CLU_3411325_0_0_1"/>
<protein>
    <submittedName>
        <fullName evidence="1">Uncharacterized protein</fullName>
    </submittedName>
</protein>
<dbReference type="AlphaFoldDB" id="F6HY68"/>
<dbReference type="EMBL" id="FN596494">
    <property type="protein sequence ID" value="CCB59391.1"/>
    <property type="molecule type" value="Genomic_DNA"/>
</dbReference>
<evidence type="ECO:0000313" key="2">
    <source>
        <dbReference type="Proteomes" id="UP000009183"/>
    </source>
</evidence>
<dbReference type="STRING" id="29760.F6HY68"/>
<sequence>MGLIYEYMAGGNLQNYVSEQIEALTFELG</sequence>
<organism evidence="1 2">
    <name type="scientific">Vitis vinifera</name>
    <name type="common">Grape</name>
    <dbReference type="NCBI Taxonomy" id="29760"/>
    <lineage>
        <taxon>Eukaryota</taxon>
        <taxon>Viridiplantae</taxon>
        <taxon>Streptophyta</taxon>
        <taxon>Embryophyta</taxon>
        <taxon>Tracheophyta</taxon>
        <taxon>Spermatophyta</taxon>
        <taxon>Magnoliopsida</taxon>
        <taxon>eudicotyledons</taxon>
        <taxon>Gunneridae</taxon>
        <taxon>Pentapetalae</taxon>
        <taxon>rosids</taxon>
        <taxon>Vitales</taxon>
        <taxon>Vitaceae</taxon>
        <taxon>Viteae</taxon>
        <taxon>Vitis</taxon>
    </lineage>
</organism>
<reference evidence="2" key="1">
    <citation type="journal article" date="2007" name="Nature">
        <title>The grapevine genome sequence suggests ancestral hexaploidization in major angiosperm phyla.</title>
        <authorList>
            <consortium name="The French-Italian Public Consortium for Grapevine Genome Characterization."/>
            <person name="Jaillon O."/>
            <person name="Aury J.-M."/>
            <person name="Noel B."/>
            <person name="Policriti A."/>
            <person name="Clepet C."/>
            <person name="Casagrande A."/>
            <person name="Choisne N."/>
            <person name="Aubourg S."/>
            <person name="Vitulo N."/>
            <person name="Jubin C."/>
            <person name="Vezzi A."/>
            <person name="Legeai F."/>
            <person name="Hugueney P."/>
            <person name="Dasilva C."/>
            <person name="Horner D."/>
            <person name="Mica E."/>
            <person name="Jublot D."/>
            <person name="Poulain J."/>
            <person name="Bruyere C."/>
            <person name="Billault A."/>
            <person name="Segurens B."/>
            <person name="Gouyvenoux M."/>
            <person name="Ugarte E."/>
            <person name="Cattonaro F."/>
            <person name="Anthouard V."/>
            <person name="Vico V."/>
            <person name="Del Fabbro C."/>
            <person name="Alaux M."/>
            <person name="Di Gaspero G."/>
            <person name="Dumas V."/>
            <person name="Felice N."/>
            <person name="Paillard S."/>
            <person name="Juman I."/>
            <person name="Moroldo M."/>
            <person name="Scalabrin S."/>
            <person name="Canaguier A."/>
            <person name="Le Clainche I."/>
            <person name="Malacrida G."/>
            <person name="Durand E."/>
            <person name="Pesole G."/>
            <person name="Laucou V."/>
            <person name="Chatelet P."/>
            <person name="Merdinoglu D."/>
            <person name="Delledonne M."/>
            <person name="Pezzotti M."/>
            <person name="Lecharny A."/>
            <person name="Scarpelli C."/>
            <person name="Artiguenave F."/>
            <person name="Pe M.E."/>
            <person name="Valle G."/>
            <person name="Morgante M."/>
            <person name="Caboche M."/>
            <person name="Adam-Blondon A.-F."/>
            <person name="Weissenbach J."/>
            <person name="Quetier F."/>
            <person name="Wincker P."/>
        </authorList>
    </citation>
    <scope>NUCLEOTIDE SEQUENCE [LARGE SCALE GENOMIC DNA]</scope>
    <source>
        <strain evidence="2">cv. Pinot noir / PN40024</strain>
    </source>
</reference>
<dbReference type="InParanoid" id="F6HY68"/>
<dbReference type="Proteomes" id="UP000009183">
    <property type="component" value="Chromosome 9"/>
</dbReference>
<keyword evidence="2" id="KW-1185">Reference proteome</keyword>
<evidence type="ECO:0000313" key="1">
    <source>
        <dbReference type="EMBL" id="CCB59391.1"/>
    </source>
</evidence>